<feature type="domain" description="ArsA/GET3 Anion-transporting ATPase-like" evidence="2">
    <location>
        <begin position="8"/>
        <end position="164"/>
    </location>
</feature>
<dbReference type="PANTHER" id="PTHR10803">
    <property type="entry name" value="ARSENICAL PUMP-DRIVING ATPASE ARSENITE-TRANSLOCATING ATPASE"/>
    <property type="match status" value="1"/>
</dbReference>
<dbReference type="PANTHER" id="PTHR10803:SF3">
    <property type="entry name" value="ATPASE GET3"/>
    <property type="match status" value="1"/>
</dbReference>
<dbReference type="EC" id="3.6.3.16" evidence="3"/>
<comment type="similarity">
    <text evidence="1">Belongs to the arsA ATPase family.</text>
</comment>
<protein>
    <submittedName>
        <fullName evidence="3">Arsenical pump-driving ATPase</fullName>
        <ecNumber evidence="3">3.6.3.16</ecNumber>
    </submittedName>
</protein>
<accession>A0A6J4SQ30</accession>
<dbReference type="InterPro" id="IPR027417">
    <property type="entry name" value="P-loop_NTPase"/>
</dbReference>
<dbReference type="EMBL" id="CADCVV010000101">
    <property type="protein sequence ID" value="CAA9501757.1"/>
    <property type="molecule type" value="Genomic_DNA"/>
</dbReference>
<dbReference type="GO" id="GO:0016887">
    <property type="term" value="F:ATP hydrolysis activity"/>
    <property type="evidence" value="ECO:0007669"/>
    <property type="project" value="InterPro"/>
</dbReference>
<evidence type="ECO:0000256" key="1">
    <source>
        <dbReference type="ARBA" id="ARBA00011040"/>
    </source>
</evidence>
<dbReference type="AlphaFoldDB" id="A0A6J4SQ30"/>
<gene>
    <name evidence="3" type="ORF">AVDCRST_MAG17-1424</name>
</gene>
<dbReference type="InterPro" id="IPR025723">
    <property type="entry name" value="ArsA/GET3_ATPase-like"/>
</dbReference>
<dbReference type="Pfam" id="PF02374">
    <property type="entry name" value="ArsA_ATPase"/>
    <property type="match status" value="1"/>
</dbReference>
<dbReference type="SUPFAM" id="SSF52540">
    <property type="entry name" value="P-loop containing nucleoside triphosphate hydrolases"/>
    <property type="match status" value="1"/>
</dbReference>
<sequence>MATLLEREFIFVTGKGGVGKTTVAGALGLAAAAQGRRTVVCEVGDQHRLSRVFGVSPPSPDREAQLAPGLWTTSIEPDAVLRHWLEVQLHSRALVALLSRTPVFVYFIAAVPGAREVVTLAQAWNLAQPERWGDKQAGYDTVIVDAPASGHALGMLRTPRTFGDIARVGTIRRQADRVRALVTDPERAAYVTVALPEEMPVTETLELETQLEEEVGMGPAAIVANGLLSQRFSAAELEQLGETTPNGGPPELEAALDAARLQGNRARAQQGQLRRLRRGARAPVLTLPQLLDGELDPDGLEQLARELERKL</sequence>
<dbReference type="Gene3D" id="3.40.50.300">
    <property type="entry name" value="P-loop containing nucleotide triphosphate hydrolases"/>
    <property type="match status" value="1"/>
</dbReference>
<evidence type="ECO:0000313" key="3">
    <source>
        <dbReference type="EMBL" id="CAA9501757.1"/>
    </source>
</evidence>
<evidence type="ECO:0000259" key="2">
    <source>
        <dbReference type="Pfam" id="PF02374"/>
    </source>
</evidence>
<reference evidence="3" key="1">
    <citation type="submission" date="2020-02" db="EMBL/GenBank/DDBJ databases">
        <authorList>
            <person name="Meier V. D."/>
        </authorList>
    </citation>
    <scope>NUCLEOTIDE SEQUENCE</scope>
    <source>
        <strain evidence="3">AVDCRST_MAG17</strain>
    </source>
</reference>
<name>A0A6J4SQ30_9ACTN</name>
<dbReference type="InterPro" id="IPR016300">
    <property type="entry name" value="ATPase_ArsA/GET3"/>
</dbReference>
<keyword evidence="3" id="KW-0378">Hydrolase</keyword>
<dbReference type="GO" id="GO:0005524">
    <property type="term" value="F:ATP binding"/>
    <property type="evidence" value="ECO:0007669"/>
    <property type="project" value="InterPro"/>
</dbReference>
<proteinExistence type="inferred from homology"/>
<organism evidence="3">
    <name type="scientific">uncultured Solirubrobacterales bacterium</name>
    <dbReference type="NCBI Taxonomy" id="768556"/>
    <lineage>
        <taxon>Bacteria</taxon>
        <taxon>Bacillati</taxon>
        <taxon>Actinomycetota</taxon>
        <taxon>Thermoleophilia</taxon>
        <taxon>Solirubrobacterales</taxon>
        <taxon>environmental samples</taxon>
    </lineage>
</organism>